<dbReference type="Proteomes" id="UP000185151">
    <property type="component" value="Unassembled WGS sequence"/>
</dbReference>
<accession>A0A1N6LFV7</accession>
<protein>
    <recommendedName>
        <fullName evidence="4">DUF2486 family protein</fullName>
    </recommendedName>
</protein>
<sequence length="206" mass="21872">MPDSSDTSFDTSIPVLNEILVPGKPAHARPGHGADEALAAAEPAGAEEAPAAVAAEPADGVTVHSVTPAQVQAFELPEPPAPFELASAPQPFELAAPPEPVEPVEPAEAFEPSSAFHFGRAPVPVAPVHNLDADVLADRLRGRFASYLTGEGRAVIEARCRDALQDHTTWLVNQITREVALALETEMTGWVREAVNEEMARRSTEH</sequence>
<keyword evidence="3" id="KW-1185">Reference proteome</keyword>
<dbReference type="AlphaFoldDB" id="A0A1N6LFV7"/>
<dbReference type="OrthoDB" id="9035715at2"/>
<name>A0A1N6LFV7_9BURK</name>
<organism evidence="2 3">
    <name type="scientific">Paraburkholderia phenazinium</name>
    <dbReference type="NCBI Taxonomy" id="60549"/>
    <lineage>
        <taxon>Bacteria</taxon>
        <taxon>Pseudomonadati</taxon>
        <taxon>Pseudomonadota</taxon>
        <taxon>Betaproteobacteria</taxon>
        <taxon>Burkholderiales</taxon>
        <taxon>Burkholderiaceae</taxon>
        <taxon>Paraburkholderia</taxon>
    </lineage>
</organism>
<feature type="region of interest" description="Disordered" evidence="1">
    <location>
        <begin position="22"/>
        <end position="52"/>
    </location>
</feature>
<dbReference type="RefSeq" id="WP_074302095.1">
    <property type="nucleotide sequence ID" value="NZ_FSRU01000003.1"/>
</dbReference>
<feature type="compositionally biased region" description="Low complexity" evidence="1">
    <location>
        <begin position="36"/>
        <end position="52"/>
    </location>
</feature>
<reference evidence="2 3" key="1">
    <citation type="submission" date="2016-11" db="EMBL/GenBank/DDBJ databases">
        <authorList>
            <person name="Jaros S."/>
            <person name="Januszkiewicz K."/>
            <person name="Wedrychowicz H."/>
        </authorList>
    </citation>
    <scope>NUCLEOTIDE SEQUENCE [LARGE SCALE GENOMIC DNA]</scope>
    <source>
        <strain evidence="2 3">GAS95</strain>
    </source>
</reference>
<gene>
    <name evidence="2" type="ORF">SAMN05444165_7122</name>
</gene>
<dbReference type="InterPro" id="IPR018924">
    <property type="entry name" value="DUF2486"/>
</dbReference>
<evidence type="ECO:0008006" key="4">
    <source>
        <dbReference type="Google" id="ProtNLM"/>
    </source>
</evidence>
<dbReference type="Pfam" id="PF10667">
    <property type="entry name" value="DUF2486"/>
    <property type="match status" value="1"/>
</dbReference>
<proteinExistence type="predicted"/>
<dbReference type="EMBL" id="FSRU01000003">
    <property type="protein sequence ID" value="SIO67709.1"/>
    <property type="molecule type" value="Genomic_DNA"/>
</dbReference>
<evidence type="ECO:0000313" key="2">
    <source>
        <dbReference type="EMBL" id="SIO67709.1"/>
    </source>
</evidence>
<evidence type="ECO:0000313" key="3">
    <source>
        <dbReference type="Proteomes" id="UP000185151"/>
    </source>
</evidence>
<evidence type="ECO:0000256" key="1">
    <source>
        <dbReference type="SAM" id="MobiDB-lite"/>
    </source>
</evidence>